<evidence type="ECO:0000313" key="2">
    <source>
        <dbReference type="Proteomes" id="UP000663824"/>
    </source>
</evidence>
<name>A0A816RTB4_9BILA</name>
<dbReference type="Gene3D" id="2.60.120.200">
    <property type="match status" value="1"/>
</dbReference>
<dbReference type="InterPro" id="IPR013320">
    <property type="entry name" value="ConA-like_dom_sf"/>
</dbReference>
<protein>
    <recommendedName>
        <fullName evidence="3">F-box domain-containing protein</fullName>
    </recommendedName>
</protein>
<sequence length="314" mass="37098">MARRAREANTTVTTTLNNDSNLSDEIWQSIFLSISSFNNLICVSTVCRRFRKLILNEWFLKKYFVEHPKLFGNLIIYYNFSNVALGQNPFCNSIKSLKRGQWDNCINDQSEIIIEKDSSFDYSLKTIGDFVKIRNDYDLFRSRTILETCSFSFFFFLCKRPSSKDNSWLTVTLDLIEDRPRRSRPITIYVNAERHLEFSVNYAFCIQTQHSNSPKLQFDMWYHITVLIAQTSPDDTSIELYLNSQKLADYKLSKRFRPPYHDIGIEASIRDTHLAEICIWKRKLTVKEIKTIFEQQTTLKRVDFVTDILSRVRY</sequence>
<dbReference type="AlphaFoldDB" id="A0A816RTB4"/>
<evidence type="ECO:0008006" key="3">
    <source>
        <dbReference type="Google" id="ProtNLM"/>
    </source>
</evidence>
<dbReference type="Proteomes" id="UP000663824">
    <property type="component" value="Unassembled WGS sequence"/>
</dbReference>
<evidence type="ECO:0000313" key="1">
    <source>
        <dbReference type="EMBL" id="CAF2077115.1"/>
    </source>
</evidence>
<proteinExistence type="predicted"/>
<comment type="caution">
    <text evidence="1">The sequence shown here is derived from an EMBL/GenBank/DDBJ whole genome shotgun (WGS) entry which is preliminary data.</text>
</comment>
<accession>A0A816RTB4</accession>
<dbReference type="SUPFAM" id="SSF81383">
    <property type="entry name" value="F-box domain"/>
    <property type="match status" value="1"/>
</dbReference>
<organism evidence="1 2">
    <name type="scientific">Rotaria magnacalcarata</name>
    <dbReference type="NCBI Taxonomy" id="392030"/>
    <lineage>
        <taxon>Eukaryota</taxon>
        <taxon>Metazoa</taxon>
        <taxon>Spiralia</taxon>
        <taxon>Gnathifera</taxon>
        <taxon>Rotifera</taxon>
        <taxon>Eurotatoria</taxon>
        <taxon>Bdelloidea</taxon>
        <taxon>Philodinida</taxon>
        <taxon>Philodinidae</taxon>
        <taxon>Rotaria</taxon>
    </lineage>
</organism>
<dbReference type="EMBL" id="CAJNRE010008865">
    <property type="protein sequence ID" value="CAF2077115.1"/>
    <property type="molecule type" value="Genomic_DNA"/>
</dbReference>
<reference evidence="1" key="1">
    <citation type="submission" date="2021-02" db="EMBL/GenBank/DDBJ databases">
        <authorList>
            <person name="Nowell W R."/>
        </authorList>
    </citation>
    <scope>NUCLEOTIDE SEQUENCE</scope>
</reference>
<dbReference type="CDD" id="cd09917">
    <property type="entry name" value="F-box_SF"/>
    <property type="match status" value="1"/>
</dbReference>
<gene>
    <name evidence="1" type="ORF">MBJ925_LOCUS17820</name>
</gene>
<dbReference type="SUPFAM" id="SSF49899">
    <property type="entry name" value="Concanavalin A-like lectins/glucanases"/>
    <property type="match status" value="1"/>
</dbReference>
<dbReference type="InterPro" id="IPR036047">
    <property type="entry name" value="F-box-like_dom_sf"/>
</dbReference>